<dbReference type="EMBL" id="NBNE01000004">
    <property type="protein sequence ID" value="OWZ24709.1"/>
    <property type="molecule type" value="Genomic_DNA"/>
</dbReference>
<feature type="chain" id="PRO_5013279684" description="RxLR effector protein" evidence="2">
    <location>
        <begin position="28"/>
        <end position="264"/>
    </location>
</feature>
<evidence type="ECO:0000313" key="3">
    <source>
        <dbReference type="EMBL" id="OWZ24709.1"/>
    </source>
</evidence>
<gene>
    <name evidence="3" type="ORF">PHMEG_000141</name>
</gene>
<feature type="region of interest" description="Disordered" evidence="1">
    <location>
        <begin position="190"/>
        <end position="211"/>
    </location>
</feature>
<evidence type="ECO:0000313" key="4">
    <source>
        <dbReference type="Proteomes" id="UP000198211"/>
    </source>
</evidence>
<organism evidence="3 4">
    <name type="scientific">Phytophthora megakarya</name>
    <dbReference type="NCBI Taxonomy" id="4795"/>
    <lineage>
        <taxon>Eukaryota</taxon>
        <taxon>Sar</taxon>
        <taxon>Stramenopiles</taxon>
        <taxon>Oomycota</taxon>
        <taxon>Peronosporomycetes</taxon>
        <taxon>Peronosporales</taxon>
        <taxon>Peronosporaceae</taxon>
        <taxon>Phytophthora</taxon>
    </lineage>
</organism>
<proteinExistence type="predicted"/>
<evidence type="ECO:0000256" key="1">
    <source>
        <dbReference type="SAM" id="MobiDB-lite"/>
    </source>
</evidence>
<evidence type="ECO:0000256" key="2">
    <source>
        <dbReference type="SAM" id="SignalP"/>
    </source>
</evidence>
<comment type="caution">
    <text evidence="3">The sequence shown here is derived from an EMBL/GenBank/DDBJ whole genome shotgun (WGS) entry which is preliminary data.</text>
</comment>
<dbReference type="Proteomes" id="UP000198211">
    <property type="component" value="Unassembled WGS sequence"/>
</dbReference>
<keyword evidence="4" id="KW-1185">Reference proteome</keyword>
<sequence>MTTSPVSTLVVASALISLAFLAPTTNAHQVVLLPKPQWTTTNRDTQHNPLAFLESQGFKTQADFKSWREKNGYKSLRDFMDRAKYTVTEGADFSCGFTDPKGKPQPIPDGHMRFTGYTHDGPCETYLDDKLVLEGENCHEKFPGKDAPVDYSSCKGSCMFRWYWLGVRFLKNSYSWQVYKACIPLAGSGSSEPTHPTHHANDTSTNGSPKTLREVSVEKYAKQNHPFKNVMVAIETGNEDHALAIAHELQLNIQRKLDTTQWNT</sequence>
<dbReference type="AlphaFoldDB" id="A0A225X613"/>
<reference evidence="4" key="1">
    <citation type="submission" date="2017-03" db="EMBL/GenBank/DDBJ databases">
        <title>Phytopthora megakarya and P. palmivora, two closely related causual agents of cacao black pod achieved similar genome size and gene model numbers by different mechanisms.</title>
        <authorList>
            <person name="Ali S."/>
            <person name="Shao J."/>
            <person name="Larry D.J."/>
            <person name="Kronmiller B."/>
            <person name="Shen D."/>
            <person name="Strem M.D."/>
            <person name="Melnick R.L."/>
            <person name="Guiltinan M.J."/>
            <person name="Tyler B.M."/>
            <person name="Meinhardt L.W."/>
            <person name="Bailey B.A."/>
        </authorList>
    </citation>
    <scope>NUCLEOTIDE SEQUENCE [LARGE SCALE GENOMIC DNA]</scope>
    <source>
        <strain evidence="4">zdho120</strain>
    </source>
</reference>
<protein>
    <recommendedName>
        <fullName evidence="5">RxLR effector protein</fullName>
    </recommendedName>
</protein>
<accession>A0A225X613</accession>
<keyword evidence="2" id="KW-0732">Signal</keyword>
<dbReference type="OrthoDB" id="104174at2759"/>
<feature type="signal peptide" evidence="2">
    <location>
        <begin position="1"/>
        <end position="27"/>
    </location>
</feature>
<evidence type="ECO:0008006" key="5">
    <source>
        <dbReference type="Google" id="ProtNLM"/>
    </source>
</evidence>
<name>A0A225X613_9STRA</name>